<dbReference type="AlphaFoldDB" id="A0A1I6M3F4"/>
<dbReference type="RefSeq" id="WP_092564513.1">
    <property type="nucleotide sequence ID" value="NZ_FOYZ01000040.1"/>
</dbReference>
<accession>A0A1I6M3F4</accession>
<sequence>MKYNNLYLEFKKEVPECLEFFRKKEMDNLVDETVGVHISFGMVVVPYIGDIVDNKKTEEIRKVFDFMEKMAVSEDIKVQEVLDFTVLEGLADKGHDVIKQCKKYMKTNTVQHCEEIEKYFY</sequence>
<proteinExistence type="predicted"/>
<evidence type="ECO:0000313" key="2">
    <source>
        <dbReference type="EMBL" id="SFS10211.1"/>
    </source>
</evidence>
<dbReference type="InterPro" id="IPR056091">
    <property type="entry name" value="DUF7674"/>
</dbReference>
<protein>
    <recommendedName>
        <fullName evidence="1">DUF7674 domain-containing protein</fullName>
    </recommendedName>
</protein>
<dbReference type="EMBL" id="FOYZ01000040">
    <property type="protein sequence ID" value="SFS10211.1"/>
    <property type="molecule type" value="Genomic_DNA"/>
</dbReference>
<dbReference type="Proteomes" id="UP000199659">
    <property type="component" value="Unassembled WGS sequence"/>
</dbReference>
<feature type="domain" description="DUF7674" evidence="1">
    <location>
        <begin position="9"/>
        <end position="117"/>
    </location>
</feature>
<reference evidence="2 3" key="1">
    <citation type="submission" date="2016-10" db="EMBL/GenBank/DDBJ databases">
        <authorList>
            <person name="de Groot N.N."/>
        </authorList>
    </citation>
    <scope>NUCLEOTIDE SEQUENCE [LARGE SCALE GENOMIC DNA]</scope>
    <source>
        <strain evidence="2 3">743A</strain>
    </source>
</reference>
<name>A0A1I6M3F4_9FIRM</name>
<keyword evidence="3" id="KW-1185">Reference proteome</keyword>
<dbReference type="OrthoDB" id="2878670at2"/>
<organism evidence="2 3">
    <name type="scientific">Anaeromicropila populeti</name>
    <dbReference type="NCBI Taxonomy" id="37658"/>
    <lineage>
        <taxon>Bacteria</taxon>
        <taxon>Bacillati</taxon>
        <taxon>Bacillota</taxon>
        <taxon>Clostridia</taxon>
        <taxon>Lachnospirales</taxon>
        <taxon>Lachnospiraceae</taxon>
        <taxon>Anaeromicropila</taxon>
    </lineage>
</organism>
<evidence type="ECO:0000313" key="3">
    <source>
        <dbReference type="Proteomes" id="UP000199659"/>
    </source>
</evidence>
<gene>
    <name evidence="2" type="ORF">SAMN05661086_03770</name>
</gene>
<evidence type="ECO:0000259" key="1">
    <source>
        <dbReference type="Pfam" id="PF24722"/>
    </source>
</evidence>
<dbReference type="Pfam" id="PF24722">
    <property type="entry name" value="DUF7674"/>
    <property type="match status" value="1"/>
</dbReference>